<evidence type="ECO:0000256" key="1">
    <source>
        <dbReference type="SAM" id="MobiDB-lite"/>
    </source>
</evidence>
<feature type="signal peptide" evidence="2">
    <location>
        <begin position="1"/>
        <end position="19"/>
    </location>
</feature>
<evidence type="ECO:0000313" key="4">
    <source>
        <dbReference type="Proteomes" id="UP000748756"/>
    </source>
</evidence>
<dbReference type="Gene3D" id="2.70.50.70">
    <property type="match status" value="1"/>
</dbReference>
<evidence type="ECO:0000256" key="2">
    <source>
        <dbReference type="SAM" id="SignalP"/>
    </source>
</evidence>
<proteinExistence type="predicted"/>
<dbReference type="EMBL" id="JAAAUQ010000132">
    <property type="protein sequence ID" value="KAF9154153.1"/>
    <property type="molecule type" value="Genomic_DNA"/>
</dbReference>
<gene>
    <name evidence="3" type="ORF">BG015_001729</name>
</gene>
<dbReference type="AlphaFoldDB" id="A0A9P5VDX5"/>
<keyword evidence="2" id="KW-0732">Signal</keyword>
<protein>
    <submittedName>
        <fullName evidence="3">Uncharacterized protein</fullName>
    </submittedName>
</protein>
<name>A0A9P5VDX5_9FUNG</name>
<accession>A0A9P5VDX5</accession>
<feature type="chain" id="PRO_5040439225" evidence="2">
    <location>
        <begin position="20"/>
        <end position="236"/>
    </location>
</feature>
<organism evidence="3 4">
    <name type="scientific">Linnemannia schmuckeri</name>
    <dbReference type="NCBI Taxonomy" id="64567"/>
    <lineage>
        <taxon>Eukaryota</taxon>
        <taxon>Fungi</taxon>
        <taxon>Fungi incertae sedis</taxon>
        <taxon>Mucoromycota</taxon>
        <taxon>Mortierellomycotina</taxon>
        <taxon>Mortierellomycetes</taxon>
        <taxon>Mortierellales</taxon>
        <taxon>Mortierellaceae</taxon>
        <taxon>Linnemannia</taxon>
    </lineage>
</organism>
<evidence type="ECO:0000313" key="3">
    <source>
        <dbReference type="EMBL" id="KAF9154153.1"/>
    </source>
</evidence>
<sequence length="236" mass="25998">MKIATGLIVLVSMVASATAHMAMLYPTPRGGYGTKQYNGRIHTFIGYKDSKWTQRFPCGGYAPGPVTKLKAGQIVPVRFLASSMNSKAIKTQPKPTSSSKQFSQARHGGGTCEFSLSYDGGKTYHLIGRYTKTCPDAYYRWPVKIPKNAPTCKKSKNKCLFVWSWTANILPQYYHNCADIELSGRSSGGKLPNKRIAIVDFNGYKRNVKAPGDGNNHKSGGGPSKKEIAWNTDDKY</sequence>
<feature type="region of interest" description="Disordered" evidence="1">
    <location>
        <begin position="209"/>
        <end position="236"/>
    </location>
</feature>
<dbReference type="OrthoDB" id="2342176at2759"/>
<reference evidence="3" key="1">
    <citation type="journal article" date="2020" name="Fungal Divers.">
        <title>Resolving the Mortierellaceae phylogeny through synthesis of multi-gene phylogenetics and phylogenomics.</title>
        <authorList>
            <person name="Vandepol N."/>
            <person name="Liber J."/>
            <person name="Desiro A."/>
            <person name="Na H."/>
            <person name="Kennedy M."/>
            <person name="Barry K."/>
            <person name="Grigoriev I.V."/>
            <person name="Miller A.N."/>
            <person name="O'Donnell K."/>
            <person name="Stajich J.E."/>
            <person name="Bonito G."/>
        </authorList>
    </citation>
    <scope>NUCLEOTIDE SEQUENCE</scope>
    <source>
        <strain evidence="3">NRRL 6426</strain>
    </source>
</reference>
<keyword evidence="4" id="KW-1185">Reference proteome</keyword>
<dbReference type="PANTHER" id="PTHR36182">
    <property type="entry name" value="PROTEIN, PUTATIVE (AFU_ORTHOLOGUE AFUA_6G10930)-RELATED"/>
    <property type="match status" value="1"/>
</dbReference>
<feature type="compositionally biased region" description="Basic and acidic residues" evidence="1">
    <location>
        <begin position="224"/>
        <end position="236"/>
    </location>
</feature>
<dbReference type="PANTHER" id="PTHR36182:SF1">
    <property type="entry name" value="PROTEIN, PUTATIVE (AFU_ORTHOLOGUE AFUA_6G10930)-RELATED"/>
    <property type="match status" value="1"/>
</dbReference>
<dbReference type="Proteomes" id="UP000748756">
    <property type="component" value="Unassembled WGS sequence"/>
</dbReference>
<comment type="caution">
    <text evidence="3">The sequence shown here is derived from an EMBL/GenBank/DDBJ whole genome shotgun (WGS) entry which is preliminary data.</text>
</comment>